<dbReference type="InterPro" id="IPR009875">
    <property type="entry name" value="PilZ_domain"/>
</dbReference>
<keyword evidence="1" id="KW-0547">Nucleotide-binding</keyword>
<comment type="subunit">
    <text evidence="1">Monomer in both c-di-GMP-bound and free forms.</text>
</comment>
<dbReference type="SUPFAM" id="SSF141371">
    <property type="entry name" value="PilZ domain-like"/>
    <property type="match status" value="1"/>
</dbReference>
<organism evidence="3 4">
    <name type="scientific">Aquisalimonas asiatica</name>
    <dbReference type="NCBI Taxonomy" id="406100"/>
    <lineage>
        <taxon>Bacteria</taxon>
        <taxon>Pseudomonadati</taxon>
        <taxon>Pseudomonadota</taxon>
        <taxon>Gammaproteobacteria</taxon>
        <taxon>Chromatiales</taxon>
        <taxon>Ectothiorhodospiraceae</taxon>
        <taxon>Aquisalimonas</taxon>
    </lineage>
</organism>
<accession>A0A1H8QZG0</accession>
<dbReference type="GO" id="GO:0035438">
    <property type="term" value="F:cyclic-di-GMP binding"/>
    <property type="evidence" value="ECO:0007669"/>
    <property type="project" value="InterPro"/>
</dbReference>
<dbReference type="InterPro" id="IPR027021">
    <property type="entry name" value="C-di-GMP_BP_PA4608"/>
</dbReference>
<dbReference type="STRING" id="406100.SAMN04488052_101876"/>
<dbReference type="Gene3D" id="2.40.10.220">
    <property type="entry name" value="predicted glycosyltransferase like domains"/>
    <property type="match status" value="1"/>
</dbReference>
<dbReference type="Pfam" id="PF07238">
    <property type="entry name" value="PilZ"/>
    <property type="match status" value="1"/>
</dbReference>
<keyword evidence="1" id="KW-0973">c-di-GMP</keyword>
<evidence type="ECO:0000313" key="3">
    <source>
        <dbReference type="EMBL" id="SEO59258.1"/>
    </source>
</evidence>
<protein>
    <recommendedName>
        <fullName evidence="1">Cyclic diguanosine monophosphate-binding protein</fullName>
        <shortName evidence="1">c-di-GMP-binding protein</shortName>
    </recommendedName>
    <alternativeName>
        <fullName evidence="1">Pilz domain-containing protein</fullName>
    </alternativeName>
</protein>
<evidence type="ECO:0000256" key="1">
    <source>
        <dbReference type="PIRNR" id="PIRNR028141"/>
    </source>
</evidence>
<dbReference type="PIRSF" id="PIRSF028141">
    <property type="entry name" value="C-di-GMP_BP_PA4608"/>
    <property type="match status" value="1"/>
</dbReference>
<evidence type="ECO:0000313" key="4">
    <source>
        <dbReference type="Proteomes" id="UP000199657"/>
    </source>
</evidence>
<dbReference type="OrthoDB" id="5298508at2"/>
<dbReference type="RefSeq" id="WP_091640205.1">
    <property type="nucleotide sequence ID" value="NZ_FOEG01000001.1"/>
</dbReference>
<evidence type="ECO:0000259" key="2">
    <source>
        <dbReference type="Pfam" id="PF07238"/>
    </source>
</evidence>
<reference evidence="3 4" key="1">
    <citation type="submission" date="2016-10" db="EMBL/GenBank/DDBJ databases">
        <authorList>
            <person name="de Groot N.N."/>
        </authorList>
    </citation>
    <scope>NUCLEOTIDE SEQUENCE [LARGE SCALE GENOMIC DNA]</scope>
    <source>
        <strain evidence="3 4">CGMCC 1.6291</strain>
    </source>
</reference>
<keyword evidence="4" id="KW-1185">Reference proteome</keyword>
<gene>
    <name evidence="3" type="ORF">SAMN04488052_101876</name>
</gene>
<comment type="function">
    <text evidence="1">Binds the second messenger bis-(3'-5') cyclic dimeric guanosine monophosphate (c-di-GMP). Can bind two c-di-GMP molecules per monomer. May play a role in bacterial second-messenger regulated processes. Binding to c-di-GMP induces a conformational change of the C- and N-termini resulting in the exposure of a highly negative surface on one side of the protein to a possible effector protein.</text>
</comment>
<dbReference type="Proteomes" id="UP000199657">
    <property type="component" value="Unassembled WGS sequence"/>
</dbReference>
<feature type="domain" description="PilZ" evidence="2">
    <location>
        <begin position="6"/>
        <end position="102"/>
    </location>
</feature>
<sequence length="126" mass="14142">MAPSTERRQFSRIQFDSPARLNTAADTLDVRIVDISLKGVLVLLPETGTVSDAEQCRLDIPLTDELHIEMTLEAAHRRDQRVGFHCTHIDIESMGHLRRLVELNLGDADILRRELAEMADEGHASS</sequence>
<dbReference type="AlphaFoldDB" id="A0A1H8QZG0"/>
<dbReference type="EMBL" id="FOEG01000001">
    <property type="protein sequence ID" value="SEO59258.1"/>
    <property type="molecule type" value="Genomic_DNA"/>
</dbReference>
<proteinExistence type="predicted"/>
<name>A0A1H8QZG0_9GAMM</name>